<name>A0A2H4J7P7_9CAUD</name>
<evidence type="ECO:0000313" key="1">
    <source>
        <dbReference type="EMBL" id="ASN68101.1"/>
    </source>
</evidence>
<dbReference type="InterPro" id="IPR014986">
    <property type="entry name" value="XkdN-like"/>
</dbReference>
<dbReference type="Pfam" id="PF08890">
    <property type="entry name" value="Phage_TAC_5"/>
    <property type="match status" value="1"/>
</dbReference>
<protein>
    <submittedName>
        <fullName evidence="1">Putative XkdN-related protein</fullName>
    </submittedName>
</protein>
<dbReference type="EMBL" id="MF417871">
    <property type="protein sequence ID" value="ASN68101.1"/>
    <property type="molecule type" value="Genomic_DNA"/>
</dbReference>
<dbReference type="InterPro" id="IPR038559">
    <property type="entry name" value="XkdN-like_sf"/>
</dbReference>
<dbReference type="Gene3D" id="3.30.2220.30">
    <property type="match status" value="1"/>
</dbReference>
<proteinExistence type="predicted"/>
<gene>
    <name evidence="1" type="ORF">8F11_66</name>
</gene>
<sequence>MDALQALLGAKPATEITDQVKIKRLGAEFTIKALTGEDIDKIRDQATYPVKNGKKTELKVNEEEVARLLILKATVEPNFANADLLKHFGASDAGECVQKALLAGEIATLQTAIGALSGFDDEEEIEEIKN</sequence>
<reference evidence="1" key="1">
    <citation type="submission" date="2017-06" db="EMBL/GenBank/DDBJ databases">
        <title>Novel phages from South African skin metaviromes.</title>
        <authorList>
            <person name="van Zyl L.J."/>
            <person name="Abrahams Y."/>
            <person name="Stander E.A."/>
            <person name="Kirby B.M."/>
            <person name="Clavaud C."/>
            <person name="Farcet C."/>
            <person name="Breton L."/>
            <person name="Trindade M.I."/>
        </authorList>
    </citation>
    <scope>NUCLEOTIDE SEQUENCE</scope>
</reference>
<accession>A0A2H4J7P7</accession>
<organism evidence="1">
    <name type="scientific">uncultured Caudovirales phage</name>
    <dbReference type="NCBI Taxonomy" id="2100421"/>
    <lineage>
        <taxon>Viruses</taxon>
        <taxon>Duplodnaviria</taxon>
        <taxon>Heunggongvirae</taxon>
        <taxon>Uroviricota</taxon>
        <taxon>Caudoviricetes</taxon>
        <taxon>Peduoviridae</taxon>
        <taxon>Maltschvirus</taxon>
        <taxon>Maltschvirus maltsch</taxon>
    </lineage>
</organism>